<dbReference type="PANTHER" id="PTHR47592">
    <property type="entry name" value="PBF68 PROTEIN"/>
    <property type="match status" value="1"/>
</dbReference>
<dbReference type="GO" id="GO:0008270">
    <property type="term" value="F:zinc ion binding"/>
    <property type="evidence" value="ECO:0007669"/>
    <property type="project" value="UniProtKB-KW"/>
</dbReference>
<proteinExistence type="predicted"/>
<dbReference type="InterPro" id="IPR054722">
    <property type="entry name" value="PolX-like_BBD"/>
</dbReference>
<feature type="region of interest" description="Disordered" evidence="2">
    <location>
        <begin position="235"/>
        <end position="266"/>
    </location>
</feature>
<evidence type="ECO:0000259" key="3">
    <source>
        <dbReference type="PROSITE" id="PS50158"/>
    </source>
</evidence>
<keyword evidence="1" id="KW-0863">Zinc-finger</keyword>
<comment type="caution">
    <text evidence="4">The sequence shown here is derived from an EMBL/GenBank/DDBJ whole genome shotgun (WGS) entry which is preliminary data.</text>
</comment>
<gene>
    <name evidence="4" type="ORF">Sangu_2274000</name>
</gene>
<name>A0AAW2L4U7_9LAMI</name>
<reference evidence="4" key="1">
    <citation type="submission" date="2020-06" db="EMBL/GenBank/DDBJ databases">
        <authorList>
            <person name="Li T."/>
            <person name="Hu X."/>
            <person name="Zhang T."/>
            <person name="Song X."/>
            <person name="Zhang H."/>
            <person name="Dai N."/>
            <person name="Sheng W."/>
            <person name="Hou X."/>
            <person name="Wei L."/>
        </authorList>
    </citation>
    <scope>NUCLEOTIDE SEQUENCE</scope>
    <source>
        <strain evidence="4">G01</strain>
        <tissue evidence="4">Leaf</tissue>
    </source>
</reference>
<evidence type="ECO:0000256" key="2">
    <source>
        <dbReference type="SAM" id="MobiDB-lite"/>
    </source>
</evidence>
<evidence type="ECO:0000313" key="4">
    <source>
        <dbReference type="EMBL" id="KAL0314296.1"/>
    </source>
</evidence>
<reference evidence="4" key="2">
    <citation type="journal article" date="2024" name="Plant">
        <title>Genomic evolution and insights into agronomic trait innovations of Sesamum species.</title>
        <authorList>
            <person name="Miao H."/>
            <person name="Wang L."/>
            <person name="Qu L."/>
            <person name="Liu H."/>
            <person name="Sun Y."/>
            <person name="Le M."/>
            <person name="Wang Q."/>
            <person name="Wei S."/>
            <person name="Zheng Y."/>
            <person name="Lin W."/>
            <person name="Duan Y."/>
            <person name="Cao H."/>
            <person name="Xiong S."/>
            <person name="Wang X."/>
            <person name="Wei L."/>
            <person name="Li C."/>
            <person name="Ma Q."/>
            <person name="Ju M."/>
            <person name="Zhao R."/>
            <person name="Li G."/>
            <person name="Mu C."/>
            <person name="Tian Q."/>
            <person name="Mei H."/>
            <person name="Zhang T."/>
            <person name="Gao T."/>
            <person name="Zhang H."/>
        </authorList>
    </citation>
    <scope>NUCLEOTIDE SEQUENCE</scope>
    <source>
        <strain evidence="4">G01</strain>
    </source>
</reference>
<dbReference type="CDD" id="cd09272">
    <property type="entry name" value="RNase_HI_RT_Ty1"/>
    <property type="match status" value="1"/>
</dbReference>
<dbReference type="EMBL" id="JACGWK010000015">
    <property type="protein sequence ID" value="KAL0314296.1"/>
    <property type="molecule type" value="Genomic_DNA"/>
</dbReference>
<feature type="compositionally biased region" description="Basic residues" evidence="2">
    <location>
        <begin position="244"/>
        <end position="258"/>
    </location>
</feature>
<dbReference type="InterPro" id="IPR001878">
    <property type="entry name" value="Znf_CCHC"/>
</dbReference>
<protein>
    <submittedName>
        <fullName evidence="4">Retrovirus-related Pol polyprotein from transposon TNT 1-94</fullName>
    </submittedName>
</protein>
<dbReference type="Pfam" id="PF14223">
    <property type="entry name" value="Retrotran_gag_2"/>
    <property type="match status" value="1"/>
</dbReference>
<keyword evidence="1" id="KW-0862">Zinc</keyword>
<organism evidence="4">
    <name type="scientific">Sesamum angustifolium</name>
    <dbReference type="NCBI Taxonomy" id="2727405"/>
    <lineage>
        <taxon>Eukaryota</taxon>
        <taxon>Viridiplantae</taxon>
        <taxon>Streptophyta</taxon>
        <taxon>Embryophyta</taxon>
        <taxon>Tracheophyta</taxon>
        <taxon>Spermatophyta</taxon>
        <taxon>Magnoliopsida</taxon>
        <taxon>eudicotyledons</taxon>
        <taxon>Gunneridae</taxon>
        <taxon>Pentapetalae</taxon>
        <taxon>asterids</taxon>
        <taxon>lamiids</taxon>
        <taxon>Lamiales</taxon>
        <taxon>Pedaliaceae</taxon>
        <taxon>Sesamum</taxon>
    </lineage>
</organism>
<dbReference type="GO" id="GO:0003676">
    <property type="term" value="F:nucleic acid binding"/>
    <property type="evidence" value="ECO:0007669"/>
    <property type="project" value="InterPro"/>
</dbReference>
<evidence type="ECO:0000256" key="1">
    <source>
        <dbReference type="PROSITE-ProRule" id="PRU00047"/>
    </source>
</evidence>
<dbReference type="AlphaFoldDB" id="A0AAW2L4U7"/>
<accession>A0AAW2L4U7</accession>
<dbReference type="InterPro" id="IPR025724">
    <property type="entry name" value="GAG-pre-integrase_dom"/>
</dbReference>
<feature type="domain" description="CCHC-type" evidence="3">
    <location>
        <begin position="272"/>
        <end position="285"/>
    </location>
</feature>
<dbReference type="Pfam" id="PF22936">
    <property type="entry name" value="Pol_BBD"/>
    <property type="match status" value="1"/>
</dbReference>
<sequence length="847" mass="96088">MAISMTRTLPDLSKMEPLDGTKFQTLVPEAAHFFEQLEVDYVLFTDPPEITTQTTDTSTAIITTSQTDSSRREDELKAKYEKDNRTVRGHLLNYMTNTLFDLFVNHKSARTIWNTLESRYGGDDAGRKKYVVGKWLQFQIVDGKSIMDQVHEYENIVADVLNEDMKMCEILQANVLLEKFPPSWNDYRNHLKHKKRDLTLQELISHMRTEEANRLKDKEISNSSFSIKANLVEPSDSSKDRFQRKGQKFKKNVQQKSHKGNDGKIQKNKCQCYCCGKTGHKAYQCYQRKDQQKTNQKQNPQLNLAETEEIIAAVVVEANLVENKVDWILDTGASKHFCANKELFHEFHEASDGECVFMGNSATAGVMGKGKVLLKLTSGKILALLDVLYVPSLRRNLISGSLLNKVGLKIVLESDKVIITRNGDFIGKGYLSDGLFVLNTVSTISNKNSLNSAYLVESINIWHGRLGHVNYASIKRLKHMNIINTLDASECAKCSVCVEAKFVKKPFKPITHKSTTLLELIHSDLADFKNTLSKGDPNRIDEQFVSAFLVDEDPKTYVEAITSIDSSFWKEAIKNELDSIMTNHTWDLEDLPVGSKPIKCKWIFKKKIKPDGSIDKFKARLVVFDMKDLGEADVILGVKIRKTENGFSLCQSHYIEKILKRFNCHEEIPVRTPYDPSICLKKNNGDGVSQAEYAKIIGSVMFLMNYTRPDIAYAVVEQYLGNLPNKHIARSTMAEFIALELAGQEAEWLRNLIGDIPLWGSTAPVSLHCDSQAAIGIAKNYAYNGKRRHIRLRHSAVKELLKNGIISLDYVRSERNLADPLTKGLTRRIIQETSRAMGLKPWNCEIW</sequence>
<dbReference type="PANTHER" id="PTHR47592:SF30">
    <property type="entry name" value="CCHC-TYPE DOMAIN-CONTAINING PROTEIN"/>
    <property type="match status" value="1"/>
</dbReference>
<dbReference type="PROSITE" id="PS50158">
    <property type="entry name" value="ZF_CCHC"/>
    <property type="match status" value="1"/>
</dbReference>
<keyword evidence="1" id="KW-0479">Metal-binding</keyword>
<dbReference type="Pfam" id="PF13976">
    <property type="entry name" value="gag_pre-integrs"/>
    <property type="match status" value="1"/>
</dbReference>